<dbReference type="Gene3D" id="3.60.15.10">
    <property type="entry name" value="Ribonuclease Z/Hydroxyacylglutathione hydrolase-like"/>
    <property type="match status" value="1"/>
</dbReference>
<evidence type="ECO:0000313" key="2">
    <source>
        <dbReference type="EMBL" id="XDL16081.1"/>
    </source>
</evidence>
<dbReference type="AlphaFoldDB" id="A0AB39IM30"/>
<dbReference type="PANTHER" id="PTHR15032">
    <property type="entry name" value="N-ACYL-PHOSPHATIDYLETHANOLAMINE-HYDROLYZING PHOSPHOLIPASE D"/>
    <property type="match status" value="1"/>
</dbReference>
<dbReference type="PANTHER" id="PTHR15032:SF4">
    <property type="entry name" value="N-ACYL-PHOSPHATIDYLETHANOLAMINE-HYDROLYZING PHOSPHOLIPASE D"/>
    <property type="match status" value="1"/>
</dbReference>
<name>A0AB39IM30_9GAMM</name>
<dbReference type="GO" id="GO:0005737">
    <property type="term" value="C:cytoplasm"/>
    <property type="evidence" value="ECO:0007669"/>
    <property type="project" value="TreeGrafter"/>
</dbReference>
<sequence>MPETITSHDTPHYNRQTGRFFNPRPSVAPRMGLWQSLSLLWRLGFQRKGRVPAKRLPTVSPNLTAFLAADERLTFIWFGHSTLLLNLDDTRILIDPVFSASVSPFSFMFRRFQPPVLAREALPTIDLILLSHDHYDHLDEQTIRAFRDTTTRFIAPLKVGQRLQKWGIDASRIQELDWYHSHTFNGIRFTATPSHHFSGRSMSDRNTTLWASWVIEGQRERLFFSGDSGYGEHFREIGERFGPFDLAFMENGQYNERWPDSHMHPEQTIQAVQDVKARQFMPIHWGMFALAFHDWADPVQHSSQLAQARQLPMLTPMLGEVVTLGTPTTTPMWWEKDVDVLPSSPIVEFTKIKGNDICP</sequence>
<protein>
    <submittedName>
        <fullName evidence="2">MBL fold metallo-hydrolase</fullName>
    </submittedName>
</protein>
<dbReference type="SUPFAM" id="SSF56281">
    <property type="entry name" value="Metallo-hydrolase/oxidoreductase"/>
    <property type="match status" value="1"/>
</dbReference>
<accession>A0AB39IM30</accession>
<dbReference type="InterPro" id="IPR036866">
    <property type="entry name" value="RibonucZ/Hydroxyglut_hydro"/>
</dbReference>
<feature type="domain" description="Metallo-beta-lactamase" evidence="1">
    <location>
        <begin position="90"/>
        <end position="285"/>
    </location>
</feature>
<dbReference type="InterPro" id="IPR001279">
    <property type="entry name" value="Metallo-B-lactamas"/>
</dbReference>
<proteinExistence type="predicted"/>
<reference evidence="2" key="1">
    <citation type="submission" date="2024-07" db="EMBL/GenBank/DDBJ databases">
        <authorList>
            <person name="Pedron J."/>
        </authorList>
    </citation>
    <scope>NUCLEOTIDE SEQUENCE</scope>
    <source>
        <strain evidence="2">A642-S2-A17</strain>
    </source>
</reference>
<gene>
    <name evidence="2" type="ORF">LF923_0007535</name>
</gene>
<organism evidence="2">
    <name type="scientific">Dickeya oryzae</name>
    <dbReference type="NCBI Taxonomy" id="1240404"/>
    <lineage>
        <taxon>Bacteria</taxon>
        <taxon>Pseudomonadati</taxon>
        <taxon>Pseudomonadota</taxon>
        <taxon>Gammaproteobacteria</taxon>
        <taxon>Enterobacterales</taxon>
        <taxon>Pectobacteriaceae</taxon>
        <taxon>Dickeya</taxon>
    </lineage>
</organism>
<dbReference type="RefSeq" id="WP_226101160.1">
    <property type="nucleotide sequence ID" value="NZ_CP162411.1"/>
</dbReference>
<dbReference type="EMBL" id="CP162411">
    <property type="protein sequence ID" value="XDL16081.1"/>
    <property type="molecule type" value="Genomic_DNA"/>
</dbReference>
<dbReference type="Pfam" id="PF12706">
    <property type="entry name" value="Lactamase_B_2"/>
    <property type="match status" value="1"/>
</dbReference>
<evidence type="ECO:0000259" key="1">
    <source>
        <dbReference type="Pfam" id="PF12706"/>
    </source>
</evidence>